<proteinExistence type="predicted"/>
<evidence type="ECO:0000256" key="5">
    <source>
        <dbReference type="ARBA" id="ARBA00023136"/>
    </source>
</evidence>
<dbReference type="Gene3D" id="1.20.1640.10">
    <property type="entry name" value="Multidrug efflux transporter AcrB transmembrane domain"/>
    <property type="match status" value="2"/>
</dbReference>
<keyword evidence="5 6" id="KW-0472">Membrane</keyword>
<dbReference type="InterPro" id="IPR000731">
    <property type="entry name" value="SSD"/>
</dbReference>
<dbReference type="InterPro" id="IPR004869">
    <property type="entry name" value="MMPL_dom"/>
</dbReference>
<dbReference type="Proteomes" id="UP001595872">
    <property type="component" value="Unassembled WGS sequence"/>
</dbReference>
<accession>A0ABV9U0V5</accession>
<gene>
    <name evidence="8" type="ORF">ACFPCY_18430</name>
</gene>
<dbReference type="PANTHER" id="PTHR33406">
    <property type="entry name" value="MEMBRANE PROTEIN MJ1562-RELATED"/>
    <property type="match status" value="1"/>
</dbReference>
<feature type="transmembrane region" description="Helical" evidence="6">
    <location>
        <begin position="236"/>
        <end position="257"/>
    </location>
</feature>
<dbReference type="Pfam" id="PF03176">
    <property type="entry name" value="MMPL"/>
    <property type="match status" value="2"/>
</dbReference>
<evidence type="ECO:0000313" key="8">
    <source>
        <dbReference type="EMBL" id="MFC4909306.1"/>
    </source>
</evidence>
<evidence type="ECO:0000259" key="7">
    <source>
        <dbReference type="PROSITE" id="PS50156"/>
    </source>
</evidence>
<feature type="transmembrane region" description="Helical" evidence="6">
    <location>
        <begin position="191"/>
        <end position="224"/>
    </location>
</feature>
<evidence type="ECO:0000256" key="4">
    <source>
        <dbReference type="ARBA" id="ARBA00022989"/>
    </source>
</evidence>
<dbReference type="SUPFAM" id="SSF82866">
    <property type="entry name" value="Multidrug efflux transporter AcrB transmembrane domain"/>
    <property type="match status" value="2"/>
</dbReference>
<sequence length="711" mass="74001">MLPERKPITERVAGWSIRHRALAITGWLALVVAALFAAASLGLDQKNSTDPGESGRADRVLDAHTGYLPLLENVLVESRSGTTPFEQDGVKRAAARELASALRPYGTVRSPLDDPALVSRDGRSGLVTVQIAGPHERFRAHYAGIVAAVRDAAARHPDLRLAQAGDKSLSDAVNGGIKDDMKRAEYVSLPLTVLILLVVFGSLVAAGIPLLLAVTTVAGTFGLLRLAGHWVPVNSAASSIVLLVGVAVGVDYSLFYLRRTREERAAGRPADEALRVATRTSGHVVVVSGLTVMLCLAGLLFTGLDNFKGLTAGTVLVVGLAMAGSVTFLPALLAALGPRADGLRLPWIGRRRTAAGPSRFWTAVARRVVRRPLLWGGLAVLALVVTALPALGMRLQDAAVTDSLPRSVPVVDAAIRMQRAFPGSPSPASVVLWEKRPGALDGPEVDAAVAGLRPTVTARSGGVLVARVPLAHFGTGPDADRSLLDLRRRSDAVFGGLDGVGHAVAGKTAFAYDFTKVVENRSAPVVVAVLALAFVLLAVAFRSAAVAVVSILLNLLSIGAAYGVLVLGFQDGRLGGPLGFTAYGGVIGWLPLFMFVILFGLSMDYHLFILSRIREHRAGGMTARAAVVAGVGATSGVVTSAAAIMTCAFSVFVMLSAIEYKMMGVGLAAAVLIDATLVRGVLLPAALAVLGGRLWPSAPATGVPHLARSAP</sequence>
<protein>
    <submittedName>
        <fullName evidence="8">MMPL family transporter</fullName>
    </submittedName>
</protein>
<dbReference type="EMBL" id="JBHSIT010000005">
    <property type="protein sequence ID" value="MFC4909306.1"/>
    <property type="molecule type" value="Genomic_DNA"/>
</dbReference>
<evidence type="ECO:0000313" key="9">
    <source>
        <dbReference type="Proteomes" id="UP001595872"/>
    </source>
</evidence>
<evidence type="ECO:0000256" key="1">
    <source>
        <dbReference type="ARBA" id="ARBA00004651"/>
    </source>
</evidence>
<feature type="transmembrane region" description="Helical" evidence="6">
    <location>
        <begin position="522"/>
        <end position="541"/>
    </location>
</feature>
<feature type="transmembrane region" description="Helical" evidence="6">
    <location>
        <begin position="20"/>
        <end position="43"/>
    </location>
</feature>
<dbReference type="InterPro" id="IPR050545">
    <property type="entry name" value="Mycobact_MmpL"/>
</dbReference>
<name>A0ABV9U0V5_9ACTN</name>
<evidence type="ECO:0000256" key="3">
    <source>
        <dbReference type="ARBA" id="ARBA00022692"/>
    </source>
</evidence>
<comment type="caution">
    <text evidence="8">The sequence shown here is derived from an EMBL/GenBank/DDBJ whole genome shotgun (WGS) entry which is preliminary data.</text>
</comment>
<keyword evidence="9" id="KW-1185">Reference proteome</keyword>
<feature type="transmembrane region" description="Helical" evidence="6">
    <location>
        <begin position="667"/>
        <end position="690"/>
    </location>
</feature>
<dbReference type="PANTHER" id="PTHR33406:SF13">
    <property type="entry name" value="MEMBRANE PROTEIN YDFJ"/>
    <property type="match status" value="1"/>
</dbReference>
<feature type="transmembrane region" description="Helical" evidence="6">
    <location>
        <begin position="548"/>
        <end position="569"/>
    </location>
</feature>
<reference evidence="9" key="1">
    <citation type="journal article" date="2019" name="Int. J. Syst. Evol. Microbiol.">
        <title>The Global Catalogue of Microorganisms (GCM) 10K type strain sequencing project: providing services to taxonomists for standard genome sequencing and annotation.</title>
        <authorList>
            <consortium name="The Broad Institute Genomics Platform"/>
            <consortium name="The Broad Institute Genome Sequencing Center for Infectious Disease"/>
            <person name="Wu L."/>
            <person name="Ma J."/>
        </authorList>
    </citation>
    <scope>NUCLEOTIDE SEQUENCE [LARGE SCALE GENOMIC DNA]</scope>
    <source>
        <strain evidence="9">KLKA75</strain>
    </source>
</reference>
<organism evidence="8 9">
    <name type="scientific">Actinomadura gamaensis</name>
    <dbReference type="NCBI Taxonomy" id="1763541"/>
    <lineage>
        <taxon>Bacteria</taxon>
        <taxon>Bacillati</taxon>
        <taxon>Actinomycetota</taxon>
        <taxon>Actinomycetes</taxon>
        <taxon>Streptosporangiales</taxon>
        <taxon>Thermomonosporaceae</taxon>
        <taxon>Actinomadura</taxon>
    </lineage>
</organism>
<evidence type="ECO:0000256" key="2">
    <source>
        <dbReference type="ARBA" id="ARBA00022475"/>
    </source>
</evidence>
<feature type="transmembrane region" description="Helical" evidence="6">
    <location>
        <begin position="373"/>
        <end position="392"/>
    </location>
</feature>
<feature type="domain" description="SSD" evidence="7">
    <location>
        <begin position="210"/>
        <end position="335"/>
    </location>
</feature>
<keyword evidence="3 6" id="KW-0812">Transmembrane</keyword>
<feature type="transmembrane region" description="Helical" evidence="6">
    <location>
        <begin position="284"/>
        <end position="304"/>
    </location>
</feature>
<feature type="transmembrane region" description="Helical" evidence="6">
    <location>
        <begin position="622"/>
        <end position="655"/>
    </location>
</feature>
<keyword evidence="4 6" id="KW-1133">Transmembrane helix</keyword>
<evidence type="ECO:0000256" key="6">
    <source>
        <dbReference type="SAM" id="Phobius"/>
    </source>
</evidence>
<comment type="subcellular location">
    <subcellularLocation>
        <location evidence="1">Cell membrane</location>
        <topology evidence="1">Multi-pass membrane protein</topology>
    </subcellularLocation>
</comment>
<feature type="transmembrane region" description="Helical" evidence="6">
    <location>
        <begin position="310"/>
        <end position="336"/>
    </location>
</feature>
<dbReference type="RefSeq" id="WP_378256707.1">
    <property type="nucleotide sequence ID" value="NZ_JBHSIT010000005.1"/>
</dbReference>
<keyword evidence="2" id="KW-1003">Cell membrane</keyword>
<dbReference type="PROSITE" id="PS50156">
    <property type="entry name" value="SSD"/>
    <property type="match status" value="1"/>
</dbReference>
<feature type="transmembrane region" description="Helical" evidence="6">
    <location>
        <begin position="581"/>
        <end position="601"/>
    </location>
</feature>